<dbReference type="EnsemblPlants" id="Ma05_t03560.1">
    <property type="protein sequence ID" value="Ma05_p03560.1"/>
    <property type="gene ID" value="Ma05_g03560"/>
</dbReference>
<dbReference type="EMBL" id="HG996470">
    <property type="protein sequence ID" value="CAG1837405.1"/>
    <property type="molecule type" value="Genomic_DNA"/>
</dbReference>
<reference evidence="2" key="2">
    <citation type="submission" date="2021-05" db="UniProtKB">
        <authorList>
            <consortium name="EnsemblPlants"/>
        </authorList>
    </citation>
    <scope>IDENTIFICATION</scope>
    <source>
        <strain evidence="2">subsp. malaccensis</strain>
    </source>
</reference>
<proteinExistence type="predicted"/>
<keyword evidence="3" id="KW-1185">Reference proteome</keyword>
<dbReference type="Gramene" id="Ma05_t03560.1">
    <property type="protein sequence ID" value="Ma05_p03560.1"/>
    <property type="gene ID" value="Ma05_g03560"/>
</dbReference>
<dbReference type="InParanoid" id="A0A804J0G7"/>
<sequence length="52" mass="5656">MFPALIRQSISPFLPSSAPRPHGRLLHTSVIPTASITSACRLRQAIDTAQSR</sequence>
<dbReference type="AlphaFoldDB" id="A0A804J0G7"/>
<accession>A0A804J0G7</accession>
<protein>
    <submittedName>
        <fullName evidence="1">(wild Malaysian banana) hypothetical protein</fullName>
    </submittedName>
</protein>
<organism evidence="2 3">
    <name type="scientific">Musa acuminata subsp. malaccensis</name>
    <name type="common">Wild banana</name>
    <name type="synonym">Musa malaccensis</name>
    <dbReference type="NCBI Taxonomy" id="214687"/>
    <lineage>
        <taxon>Eukaryota</taxon>
        <taxon>Viridiplantae</taxon>
        <taxon>Streptophyta</taxon>
        <taxon>Embryophyta</taxon>
        <taxon>Tracheophyta</taxon>
        <taxon>Spermatophyta</taxon>
        <taxon>Magnoliopsida</taxon>
        <taxon>Liliopsida</taxon>
        <taxon>Zingiberales</taxon>
        <taxon>Musaceae</taxon>
        <taxon>Musa</taxon>
    </lineage>
</organism>
<evidence type="ECO:0000313" key="2">
    <source>
        <dbReference type="EnsemblPlants" id="Ma05_p03560.1"/>
    </source>
</evidence>
<gene>
    <name evidence="1" type="ORF">GSMUA_255820.1</name>
</gene>
<reference evidence="1" key="1">
    <citation type="submission" date="2021-03" db="EMBL/GenBank/DDBJ databases">
        <authorList>
            <consortium name="Genoscope - CEA"/>
            <person name="William W."/>
        </authorList>
    </citation>
    <scope>NUCLEOTIDE SEQUENCE</scope>
    <source>
        <strain evidence="1">Doubled-haploid Pahang</strain>
    </source>
</reference>
<name>A0A804J0G7_MUSAM</name>
<evidence type="ECO:0000313" key="3">
    <source>
        <dbReference type="Proteomes" id="UP000012960"/>
    </source>
</evidence>
<dbReference type="Proteomes" id="UP000012960">
    <property type="component" value="Unplaced"/>
</dbReference>
<evidence type="ECO:0000313" key="1">
    <source>
        <dbReference type="EMBL" id="CAG1837405.1"/>
    </source>
</evidence>